<proteinExistence type="predicted"/>
<organism evidence="2 3">
    <name type="scientific">Methanobrevibacter millerae</name>
    <dbReference type="NCBI Taxonomy" id="230361"/>
    <lineage>
        <taxon>Archaea</taxon>
        <taxon>Methanobacteriati</taxon>
        <taxon>Methanobacteriota</taxon>
        <taxon>Methanomada group</taxon>
        <taxon>Methanobacteria</taxon>
        <taxon>Methanobacteriales</taxon>
        <taxon>Methanobacteriaceae</taxon>
        <taxon>Methanobrevibacter</taxon>
    </lineage>
</organism>
<feature type="transmembrane region" description="Helical" evidence="1">
    <location>
        <begin position="36"/>
        <end position="55"/>
    </location>
</feature>
<dbReference type="RefSeq" id="WP_303737640.1">
    <property type="nucleotide sequence ID" value="NZ_SUTE01000078.1"/>
</dbReference>
<dbReference type="AlphaFoldDB" id="A0A8T3VLA2"/>
<keyword evidence="1" id="KW-1133">Transmembrane helix</keyword>
<keyword evidence="1" id="KW-0812">Transmembrane</keyword>
<accession>A0A8T3VLA2</accession>
<protein>
    <submittedName>
        <fullName evidence="2">Uncharacterized protein</fullName>
    </submittedName>
</protein>
<feature type="transmembrane region" description="Helical" evidence="1">
    <location>
        <begin position="12"/>
        <end position="30"/>
    </location>
</feature>
<keyword evidence="1" id="KW-0472">Membrane</keyword>
<evidence type="ECO:0000313" key="2">
    <source>
        <dbReference type="EMBL" id="MBE6505993.1"/>
    </source>
</evidence>
<gene>
    <name evidence="2" type="ORF">E7Z73_09730</name>
</gene>
<evidence type="ECO:0000313" key="3">
    <source>
        <dbReference type="Proteomes" id="UP000762703"/>
    </source>
</evidence>
<comment type="caution">
    <text evidence="2">The sequence shown here is derived from an EMBL/GenBank/DDBJ whole genome shotgun (WGS) entry which is preliminary data.</text>
</comment>
<dbReference type="Proteomes" id="UP000762703">
    <property type="component" value="Unassembled WGS sequence"/>
</dbReference>
<dbReference type="EMBL" id="SUTE01000078">
    <property type="protein sequence ID" value="MBE6505993.1"/>
    <property type="molecule type" value="Genomic_DNA"/>
</dbReference>
<name>A0A8T3VLA2_9EURY</name>
<reference evidence="2" key="1">
    <citation type="submission" date="2019-04" db="EMBL/GenBank/DDBJ databases">
        <title>Evolution of Biomass-Degrading Anaerobic Consortia Revealed by Metagenomics.</title>
        <authorList>
            <person name="Peng X."/>
        </authorList>
    </citation>
    <scope>NUCLEOTIDE SEQUENCE</scope>
    <source>
        <strain evidence="2">SIG12</strain>
    </source>
</reference>
<sequence>MAITGTTIFSHILPVFFGFFGLLFVMSGILDDNNPKLGLGIVLFVVACAFPYVVLSSLI</sequence>
<evidence type="ECO:0000256" key="1">
    <source>
        <dbReference type="SAM" id="Phobius"/>
    </source>
</evidence>